<feature type="region of interest" description="Disordered" evidence="1">
    <location>
        <begin position="328"/>
        <end position="359"/>
    </location>
</feature>
<feature type="compositionally biased region" description="Polar residues" evidence="1">
    <location>
        <begin position="454"/>
        <end position="464"/>
    </location>
</feature>
<keyword evidence="2" id="KW-0812">Transmembrane</keyword>
<keyword evidence="4" id="KW-1185">Reference proteome</keyword>
<feature type="region of interest" description="Disordered" evidence="1">
    <location>
        <begin position="205"/>
        <end position="226"/>
    </location>
</feature>
<proteinExistence type="predicted"/>
<dbReference type="EMBL" id="JAPDMZ010000016">
    <property type="protein sequence ID" value="KAK0556395.1"/>
    <property type="molecule type" value="Genomic_DNA"/>
</dbReference>
<reference evidence="3" key="1">
    <citation type="journal article" date="2023" name="PhytoFront">
        <title>Draft Genome Resources of Seven Strains of Tilletia horrida, Causal Agent of Kernel Smut of Rice.</title>
        <authorList>
            <person name="Khanal S."/>
            <person name="Antony Babu S."/>
            <person name="Zhou X.G."/>
        </authorList>
    </citation>
    <scope>NUCLEOTIDE SEQUENCE</scope>
    <source>
        <strain evidence="3">TX6</strain>
    </source>
</reference>
<feature type="transmembrane region" description="Helical" evidence="2">
    <location>
        <begin position="6"/>
        <end position="28"/>
    </location>
</feature>
<feature type="compositionally biased region" description="Polar residues" evidence="1">
    <location>
        <begin position="387"/>
        <end position="396"/>
    </location>
</feature>
<evidence type="ECO:0000256" key="1">
    <source>
        <dbReference type="SAM" id="MobiDB-lite"/>
    </source>
</evidence>
<accession>A0AAN6GUE7</accession>
<protein>
    <submittedName>
        <fullName evidence="3">Uncharacterized protein</fullName>
    </submittedName>
</protein>
<feature type="region of interest" description="Disordered" evidence="1">
    <location>
        <begin position="48"/>
        <end position="146"/>
    </location>
</feature>
<feature type="compositionally biased region" description="Low complexity" evidence="1">
    <location>
        <begin position="400"/>
        <end position="419"/>
    </location>
</feature>
<dbReference type="Proteomes" id="UP001176517">
    <property type="component" value="Unassembled WGS sequence"/>
</dbReference>
<feature type="compositionally biased region" description="Low complexity" evidence="1">
    <location>
        <begin position="137"/>
        <end position="146"/>
    </location>
</feature>
<feature type="region of interest" description="Disordered" evidence="1">
    <location>
        <begin position="372"/>
        <end position="524"/>
    </location>
</feature>
<feature type="compositionally biased region" description="Low complexity" evidence="1">
    <location>
        <begin position="72"/>
        <end position="86"/>
    </location>
</feature>
<feature type="compositionally biased region" description="Polar residues" evidence="1">
    <location>
        <begin position="420"/>
        <end position="441"/>
    </location>
</feature>
<feature type="compositionally biased region" description="Polar residues" evidence="1">
    <location>
        <begin position="87"/>
        <end position="98"/>
    </location>
</feature>
<keyword evidence="2" id="KW-0472">Membrane</keyword>
<keyword evidence="2" id="KW-1133">Transmembrane helix</keyword>
<organism evidence="3 4">
    <name type="scientific">Tilletia horrida</name>
    <dbReference type="NCBI Taxonomy" id="155126"/>
    <lineage>
        <taxon>Eukaryota</taxon>
        <taxon>Fungi</taxon>
        <taxon>Dikarya</taxon>
        <taxon>Basidiomycota</taxon>
        <taxon>Ustilaginomycotina</taxon>
        <taxon>Exobasidiomycetes</taxon>
        <taxon>Tilletiales</taxon>
        <taxon>Tilletiaceae</taxon>
        <taxon>Tilletia</taxon>
    </lineage>
</organism>
<feature type="compositionally biased region" description="Low complexity" evidence="1">
    <location>
        <begin position="102"/>
        <end position="119"/>
    </location>
</feature>
<gene>
    <name evidence="3" type="ORF">OC846_001219</name>
</gene>
<name>A0AAN6GUE7_9BASI</name>
<comment type="caution">
    <text evidence="3">The sequence shown here is derived from an EMBL/GenBank/DDBJ whole genome shotgun (WGS) entry which is preliminary data.</text>
</comment>
<evidence type="ECO:0000313" key="3">
    <source>
        <dbReference type="EMBL" id="KAK0556395.1"/>
    </source>
</evidence>
<feature type="compositionally biased region" description="Polar residues" evidence="1">
    <location>
        <begin position="498"/>
        <end position="508"/>
    </location>
</feature>
<sequence>MGQPATAAIIVACIFLAIGTIYFSYRLYLKVYHRGARKLANSQIEQQTYHNPLSPNGGSPQEEYPPSAPVASSYRQRYHQQQQYRSTPVSFQAPQQQPYRKALAAPSSPLDSSGSSSPRGGDDTEPITPPLPAHTPAASSAFGSNSSTSAIQRQYAAAKHYGTSPNGTLTPSALAALASANGQQQPAATNAAGASSVYGGSDQGLGGTGANSAPGSTLGVHSTSSNMYGQRFKRDSYLPHLNRDNIQIVTPSPLGFGLGGMATATDQRTLAFSKASSIGENRSLLSDPLLSATIAAPGSAVPAPDGTATPAMNGNNEWGQRVQAYRNAGTDASSSSHHHGRGQSVSSIGPAPGPSTDTPAAEYLAQQKRELKLKTDQPRQPQPIAPPSSTSEQQRLGTLPPSQQQAAQSRLQQQAAPASHTSSSAGPPQSRRFSGTGQAPPSSYRAPSHGPAPINTTTGASTAPTVGRISESDSTGSVSRPTLHRKQSAEERRLSALTARQSPLQRMSSGELWTDARSAPSPVP</sequence>
<evidence type="ECO:0000256" key="2">
    <source>
        <dbReference type="SAM" id="Phobius"/>
    </source>
</evidence>
<feature type="compositionally biased region" description="Polar residues" evidence="1">
    <location>
        <begin position="210"/>
        <end position="226"/>
    </location>
</feature>
<dbReference type="AlphaFoldDB" id="A0AAN6GUE7"/>
<feature type="compositionally biased region" description="Polar residues" evidence="1">
    <location>
        <begin position="48"/>
        <end position="59"/>
    </location>
</feature>
<evidence type="ECO:0000313" key="4">
    <source>
        <dbReference type="Proteomes" id="UP001176517"/>
    </source>
</evidence>